<dbReference type="Proteomes" id="UP000002872">
    <property type="component" value="Unassembled WGS sequence"/>
</dbReference>
<proteinExistence type="predicted"/>
<protein>
    <submittedName>
        <fullName evidence="2">Uncharacterized protein</fullName>
    </submittedName>
</protein>
<feature type="transmembrane region" description="Helical" evidence="1">
    <location>
        <begin position="67"/>
        <end position="93"/>
    </location>
</feature>
<dbReference type="InParanoid" id="I3EHT4"/>
<keyword evidence="1" id="KW-0812">Transmembrane</keyword>
<reference evidence="2" key="1">
    <citation type="submission" date="2011-01" db="EMBL/GenBank/DDBJ databases">
        <title>The Genome Sequence of Nematocida parisii strain ERTm3.</title>
        <authorList>
            <consortium name="The Broad Institute Genome Sequencing Platform"/>
            <consortium name="The Broad Institute Genome Sequencing Center for Infectious Disease"/>
            <person name="Cuomo C."/>
            <person name="Troemel E."/>
            <person name="Young S.K."/>
            <person name="Zeng Q."/>
            <person name="Gargeya S."/>
            <person name="Fitzgerald M."/>
            <person name="Haas B."/>
            <person name="Abouelleil A."/>
            <person name="Alvarado L."/>
            <person name="Arachchi H.M."/>
            <person name="Berlin A."/>
            <person name="Chapman S.B."/>
            <person name="Gearin G."/>
            <person name="Goldberg J."/>
            <person name="Griggs A."/>
            <person name="Gujja S."/>
            <person name="Hansen M."/>
            <person name="Heiman D."/>
            <person name="Howarth C."/>
            <person name="Larimer J."/>
            <person name="Lui A."/>
            <person name="MacDonald P.J.P."/>
            <person name="McCowen C."/>
            <person name="Montmayeur A."/>
            <person name="Murphy C."/>
            <person name="Neiman D."/>
            <person name="Pearson M."/>
            <person name="Priest M."/>
            <person name="Roberts A."/>
            <person name="Saif S."/>
            <person name="Shea T."/>
            <person name="Sisk P."/>
            <person name="Stolte C."/>
            <person name="Sykes S."/>
            <person name="Wortman J."/>
            <person name="Nusbaum C."/>
            <person name="Birren B."/>
        </authorList>
    </citation>
    <scope>NUCLEOTIDE SEQUENCE</scope>
    <source>
        <strain evidence="2">ERTm3</strain>
    </source>
</reference>
<name>I3EHT4_NEMP3</name>
<dbReference type="EMBL" id="GL870877">
    <property type="protein sequence ID" value="EIJ88781.1"/>
    <property type="molecule type" value="Genomic_DNA"/>
</dbReference>
<dbReference type="HOGENOM" id="CLU_2223928_0_0_1"/>
<keyword evidence="1" id="KW-1133">Transmembrane helix</keyword>
<organism evidence="2 3">
    <name type="scientific">Nematocida parisii (strain ERTm3)</name>
    <name type="common">Nematode killer fungus</name>
    <dbReference type="NCBI Taxonomy" id="935791"/>
    <lineage>
        <taxon>Eukaryota</taxon>
        <taxon>Fungi</taxon>
        <taxon>Fungi incertae sedis</taxon>
        <taxon>Microsporidia</taxon>
        <taxon>Nematocida</taxon>
    </lineage>
</organism>
<evidence type="ECO:0000313" key="2">
    <source>
        <dbReference type="EMBL" id="EIJ88781.1"/>
    </source>
</evidence>
<keyword evidence="1" id="KW-0472">Membrane</keyword>
<evidence type="ECO:0000256" key="1">
    <source>
        <dbReference type="SAM" id="Phobius"/>
    </source>
</evidence>
<dbReference type="OrthoDB" id="10364369at2759"/>
<dbReference type="AlphaFoldDB" id="I3EHT4"/>
<gene>
    <name evidence="2" type="ORF">NEQG_00600</name>
</gene>
<evidence type="ECO:0000313" key="3">
    <source>
        <dbReference type="Proteomes" id="UP000002872"/>
    </source>
</evidence>
<sequence length="106" mass="12445">MHLIYIWIPTGSIWPNNAMGCFLGSFNMRVDPSKYFVVFSDWEIKIHYETVRLSKISRYKQNPSGKIYSVTALNCIYCCWGVVIRLFFIPFIFHSSVKPCFVNPHK</sequence>
<keyword evidence="3" id="KW-1185">Reference proteome</keyword>
<accession>I3EHT4</accession>
<dbReference type="VEuPathDB" id="MicrosporidiaDB:NEQG_00600"/>